<gene>
    <name evidence="1" type="ORF">GCM10011290_05900</name>
</gene>
<reference evidence="2" key="1">
    <citation type="journal article" date="2019" name="Int. J. Syst. Evol. Microbiol.">
        <title>The Global Catalogue of Microorganisms (GCM) 10K type strain sequencing project: providing services to taxonomists for standard genome sequencing and annotation.</title>
        <authorList>
            <consortium name="The Broad Institute Genomics Platform"/>
            <consortium name="The Broad Institute Genome Sequencing Center for Infectious Disease"/>
            <person name="Wu L."/>
            <person name="Ma J."/>
        </authorList>
    </citation>
    <scope>NUCLEOTIDE SEQUENCE [LARGE SCALE GENOMIC DNA]</scope>
    <source>
        <strain evidence="2">KCTC 32041</strain>
    </source>
</reference>
<accession>A0ABQ2YDP4</accession>
<evidence type="ECO:0000313" key="2">
    <source>
        <dbReference type="Proteomes" id="UP000600877"/>
    </source>
</evidence>
<dbReference type="Proteomes" id="UP000600877">
    <property type="component" value="Unassembled WGS sequence"/>
</dbReference>
<evidence type="ECO:0000313" key="1">
    <source>
        <dbReference type="EMBL" id="GGX80970.1"/>
    </source>
</evidence>
<proteinExistence type="predicted"/>
<dbReference type="EMBL" id="BMYW01000001">
    <property type="protein sequence ID" value="GGX80970.1"/>
    <property type="molecule type" value="Genomic_DNA"/>
</dbReference>
<dbReference type="RefSeq" id="WP_189372672.1">
    <property type="nucleotide sequence ID" value="NZ_BMYW01000001.1"/>
</dbReference>
<keyword evidence="2" id="KW-1185">Reference proteome</keyword>
<sequence>MADLNFEDSIKLAYYKLVDTLTGGYSDDSVIRQFVGIGMEELTDDAARRYASNRPASMGNLYTNSGINCVQQYANLWKALIKTADYEGTSAGDEKQQQKWQHAKTTAEEMLQEVQEAHGGADKKKPIYLADLDGWNERLEAWRNSTKGKTMPDLAASSDVLDAFFTKGSVLDMSSGELENFHIDGDLSGEFSKGIFSIEGKMSGGIDFSKAAGFKASKVEFRCHSISSFAVASESSVDPSTIKDYLNRYKDLPNLRDTSGPYCEENKGSLVLYPTQIIAVWLPFIRIHVSAKDGMFIDAALNGHVNFGVGGELFGLKIGADANFNTHIQKGSNNDFVLNIVPTEIGEKANPVILAVMSARAVY</sequence>
<protein>
    <submittedName>
        <fullName evidence="1">Uncharacterized protein</fullName>
    </submittedName>
</protein>
<organism evidence="1 2">
    <name type="scientific">Vogesella alkaliphila</name>
    <dbReference type="NCBI Taxonomy" id="1193621"/>
    <lineage>
        <taxon>Bacteria</taxon>
        <taxon>Pseudomonadati</taxon>
        <taxon>Pseudomonadota</taxon>
        <taxon>Betaproteobacteria</taxon>
        <taxon>Neisseriales</taxon>
        <taxon>Chromobacteriaceae</taxon>
        <taxon>Vogesella</taxon>
    </lineage>
</organism>
<comment type="caution">
    <text evidence="1">The sequence shown here is derived from an EMBL/GenBank/DDBJ whole genome shotgun (WGS) entry which is preliminary data.</text>
</comment>
<name>A0ABQ2YDP4_9NEIS</name>